<sequence>MKQLRKNISSGKLQPLYFLYGPESYLKEELTELIKTRAFSSEEEATLNTSVFYGQDVTLGDLVSRASEFPMFTERKLIVVKHFEKYRKAGSVAQQKQHVEQFRRYCKNPADTTILVLDADQIDKKDLQKAPFSELAPLRHDFAQIKHADVFATERAATYGWEFEPDAIKAFSAYIEPSSREICREVEKLVMYASSKRKTSRITSDDVYECVGISKQYNVFELEKALASKNLRLCSGISLMIMEQEGQKEGIMNILRYLSVFYSRIWKMQAPGIRQQPLSETAKILGMFGRQEFFAKNYLDYATRFSLQEIEKAILALQHTDAALKGLHPYPDEKYLILSLMQQLLGESR</sequence>
<evidence type="ECO:0000313" key="11">
    <source>
        <dbReference type="Proteomes" id="UP000002725"/>
    </source>
</evidence>
<dbReference type="Gene3D" id="1.10.8.60">
    <property type="match status" value="1"/>
</dbReference>
<dbReference type="HOGENOM" id="CLU_044694_3_0_10"/>
<keyword evidence="11" id="KW-1185">Reference proteome</keyword>
<dbReference type="GO" id="GO:0009360">
    <property type="term" value="C:DNA polymerase III complex"/>
    <property type="evidence" value="ECO:0007669"/>
    <property type="project" value="InterPro"/>
</dbReference>
<protein>
    <recommendedName>
        <fullName evidence="2">DNA polymerase III subunit delta</fullName>
        <ecNumber evidence="1">2.7.7.7</ecNumber>
    </recommendedName>
</protein>
<reference evidence="10" key="1">
    <citation type="submission" date="2008-06" db="EMBL/GenBank/DDBJ databases">
        <title>Complete sequence of chromosome of Prosthecochloris aestuarii DSM 271.</title>
        <authorList>
            <consortium name="US DOE Joint Genome Institute"/>
            <person name="Lucas S."/>
            <person name="Copeland A."/>
            <person name="Lapidus A."/>
            <person name="Glavina del Rio T."/>
            <person name="Dalin E."/>
            <person name="Tice H."/>
            <person name="Bruce D."/>
            <person name="Goodwin L."/>
            <person name="Pitluck S."/>
            <person name="Schmutz J."/>
            <person name="Larimer F."/>
            <person name="Land M."/>
            <person name="Hauser L."/>
            <person name="Kyrpides N."/>
            <person name="Anderson I."/>
            <person name="Liu Z."/>
            <person name="Li T."/>
            <person name="Zhao F."/>
            <person name="Overmann J."/>
            <person name="Bryant D.A."/>
            <person name="Richardson P."/>
        </authorList>
    </citation>
    <scope>NUCLEOTIDE SEQUENCE [LARGE SCALE GENOMIC DNA]</scope>
    <source>
        <strain evidence="10">DSM 271</strain>
    </source>
</reference>
<dbReference type="GO" id="GO:0006261">
    <property type="term" value="P:DNA-templated DNA replication"/>
    <property type="evidence" value="ECO:0007669"/>
    <property type="project" value="TreeGrafter"/>
</dbReference>
<dbReference type="AlphaFoldDB" id="B4S531"/>
<dbReference type="SUPFAM" id="SSF52540">
    <property type="entry name" value="P-loop containing nucleoside triphosphate hydrolases"/>
    <property type="match status" value="1"/>
</dbReference>
<evidence type="ECO:0000256" key="3">
    <source>
        <dbReference type="ARBA" id="ARBA00022679"/>
    </source>
</evidence>
<dbReference type="STRING" id="290512.Paes_1965"/>
<dbReference type="InterPro" id="IPR005790">
    <property type="entry name" value="DNA_polIII_delta"/>
</dbReference>
<evidence type="ECO:0000313" key="10">
    <source>
        <dbReference type="EMBL" id="ACF46977.1"/>
    </source>
</evidence>
<dbReference type="KEGG" id="paa:Paes_1965"/>
<evidence type="ECO:0000256" key="6">
    <source>
        <dbReference type="ARBA" id="ARBA00022932"/>
    </source>
</evidence>
<dbReference type="Gene3D" id="3.40.50.300">
    <property type="entry name" value="P-loop containing nucleotide triphosphate hydrolases"/>
    <property type="match status" value="1"/>
</dbReference>
<evidence type="ECO:0000259" key="9">
    <source>
        <dbReference type="Pfam" id="PF06144"/>
    </source>
</evidence>
<keyword evidence="6" id="KW-0239">DNA-directed DNA polymerase</keyword>
<evidence type="ECO:0000256" key="7">
    <source>
        <dbReference type="ARBA" id="ARBA00034754"/>
    </source>
</evidence>
<dbReference type="EMBL" id="CP001108">
    <property type="protein sequence ID" value="ACF46977.1"/>
    <property type="molecule type" value="Genomic_DNA"/>
</dbReference>
<evidence type="ECO:0000256" key="8">
    <source>
        <dbReference type="ARBA" id="ARBA00049244"/>
    </source>
</evidence>
<dbReference type="InterPro" id="IPR008921">
    <property type="entry name" value="DNA_pol3_clamp-load_cplx_C"/>
</dbReference>
<dbReference type="Proteomes" id="UP000002725">
    <property type="component" value="Chromosome"/>
</dbReference>
<keyword evidence="5" id="KW-0235">DNA replication</keyword>
<dbReference type="InterPro" id="IPR027417">
    <property type="entry name" value="P-loop_NTPase"/>
</dbReference>
<proteinExistence type="inferred from homology"/>
<dbReference type="PANTHER" id="PTHR34388:SF1">
    <property type="entry name" value="DNA POLYMERASE III SUBUNIT DELTA"/>
    <property type="match status" value="1"/>
</dbReference>
<evidence type="ECO:0000256" key="2">
    <source>
        <dbReference type="ARBA" id="ARBA00017703"/>
    </source>
</evidence>
<evidence type="ECO:0000256" key="4">
    <source>
        <dbReference type="ARBA" id="ARBA00022695"/>
    </source>
</evidence>
<evidence type="ECO:0000256" key="5">
    <source>
        <dbReference type="ARBA" id="ARBA00022705"/>
    </source>
</evidence>
<dbReference type="NCBIfam" id="TIGR01128">
    <property type="entry name" value="holA"/>
    <property type="match status" value="1"/>
</dbReference>
<dbReference type="GO" id="GO:0003887">
    <property type="term" value="F:DNA-directed DNA polymerase activity"/>
    <property type="evidence" value="ECO:0007669"/>
    <property type="project" value="UniProtKB-KW"/>
</dbReference>
<evidence type="ECO:0000256" key="1">
    <source>
        <dbReference type="ARBA" id="ARBA00012417"/>
    </source>
</evidence>
<dbReference type="EC" id="2.7.7.7" evidence="1"/>
<dbReference type="SUPFAM" id="SSF48019">
    <property type="entry name" value="post-AAA+ oligomerization domain-like"/>
    <property type="match status" value="1"/>
</dbReference>
<keyword evidence="3" id="KW-0808">Transferase</keyword>
<comment type="similarity">
    <text evidence="7">Belongs to the DNA polymerase HolA subunit family.</text>
</comment>
<dbReference type="Gene3D" id="1.20.272.10">
    <property type="match status" value="1"/>
</dbReference>
<dbReference type="GO" id="GO:0003677">
    <property type="term" value="F:DNA binding"/>
    <property type="evidence" value="ECO:0007669"/>
    <property type="project" value="InterPro"/>
</dbReference>
<dbReference type="InterPro" id="IPR010372">
    <property type="entry name" value="DNA_pol3_delta_N"/>
</dbReference>
<dbReference type="Pfam" id="PF06144">
    <property type="entry name" value="DNA_pol3_delta"/>
    <property type="match status" value="1"/>
</dbReference>
<accession>B4S531</accession>
<feature type="domain" description="DNA polymerase III delta N-terminal" evidence="9">
    <location>
        <begin position="17"/>
        <end position="125"/>
    </location>
</feature>
<organism evidence="10 11">
    <name type="scientific">Prosthecochloris aestuarii (strain DSM 271 / SK 413)</name>
    <dbReference type="NCBI Taxonomy" id="290512"/>
    <lineage>
        <taxon>Bacteria</taxon>
        <taxon>Pseudomonadati</taxon>
        <taxon>Chlorobiota</taxon>
        <taxon>Chlorobiia</taxon>
        <taxon>Chlorobiales</taxon>
        <taxon>Chlorobiaceae</taxon>
        <taxon>Prosthecochloris</taxon>
    </lineage>
</organism>
<comment type="catalytic activity">
    <reaction evidence="8">
        <text>DNA(n) + a 2'-deoxyribonucleoside 5'-triphosphate = DNA(n+1) + diphosphate</text>
        <dbReference type="Rhea" id="RHEA:22508"/>
        <dbReference type="Rhea" id="RHEA-COMP:17339"/>
        <dbReference type="Rhea" id="RHEA-COMP:17340"/>
        <dbReference type="ChEBI" id="CHEBI:33019"/>
        <dbReference type="ChEBI" id="CHEBI:61560"/>
        <dbReference type="ChEBI" id="CHEBI:173112"/>
        <dbReference type="EC" id="2.7.7.7"/>
    </reaction>
</comment>
<gene>
    <name evidence="10" type="ordered locus">Paes_1965</name>
</gene>
<dbReference type="PANTHER" id="PTHR34388">
    <property type="entry name" value="DNA POLYMERASE III SUBUNIT DELTA"/>
    <property type="match status" value="1"/>
</dbReference>
<dbReference type="RefSeq" id="WP_012506510.1">
    <property type="nucleotide sequence ID" value="NC_011059.1"/>
</dbReference>
<dbReference type="eggNOG" id="COG1466">
    <property type="taxonomic scope" value="Bacteria"/>
</dbReference>
<keyword evidence="4" id="KW-0548">Nucleotidyltransferase</keyword>
<name>B4S531_PROA2</name>